<protein>
    <submittedName>
        <fullName evidence="1">Uncharacterized protein</fullName>
    </submittedName>
</protein>
<proteinExistence type="predicted"/>
<reference evidence="1" key="1">
    <citation type="submission" date="2014-11" db="EMBL/GenBank/DDBJ databases">
        <authorList>
            <person name="Amaro Gonzalez C."/>
        </authorList>
    </citation>
    <scope>NUCLEOTIDE SEQUENCE</scope>
</reference>
<dbReference type="AlphaFoldDB" id="A0A0E9VBG1"/>
<organism evidence="1">
    <name type="scientific">Anguilla anguilla</name>
    <name type="common">European freshwater eel</name>
    <name type="synonym">Muraena anguilla</name>
    <dbReference type="NCBI Taxonomy" id="7936"/>
    <lineage>
        <taxon>Eukaryota</taxon>
        <taxon>Metazoa</taxon>
        <taxon>Chordata</taxon>
        <taxon>Craniata</taxon>
        <taxon>Vertebrata</taxon>
        <taxon>Euteleostomi</taxon>
        <taxon>Actinopterygii</taxon>
        <taxon>Neopterygii</taxon>
        <taxon>Teleostei</taxon>
        <taxon>Anguilliformes</taxon>
        <taxon>Anguillidae</taxon>
        <taxon>Anguilla</taxon>
    </lineage>
</organism>
<sequence length="50" mass="5658">MNTKDDERHTRSSSSTALNLSLFLVFMAVRLEKGSATVCGLFRFGHEFSY</sequence>
<reference evidence="1" key="2">
    <citation type="journal article" date="2015" name="Fish Shellfish Immunol.">
        <title>Early steps in the European eel (Anguilla anguilla)-Vibrio vulnificus interaction in the gills: Role of the RtxA13 toxin.</title>
        <authorList>
            <person name="Callol A."/>
            <person name="Pajuelo D."/>
            <person name="Ebbesson L."/>
            <person name="Teles M."/>
            <person name="MacKenzie S."/>
            <person name="Amaro C."/>
        </authorList>
    </citation>
    <scope>NUCLEOTIDE SEQUENCE</scope>
</reference>
<name>A0A0E9VBG1_ANGAN</name>
<dbReference type="EMBL" id="GBXM01033190">
    <property type="protein sequence ID" value="JAH75387.1"/>
    <property type="molecule type" value="Transcribed_RNA"/>
</dbReference>
<accession>A0A0E9VBG1</accession>
<evidence type="ECO:0000313" key="1">
    <source>
        <dbReference type="EMBL" id="JAH75387.1"/>
    </source>
</evidence>